<reference evidence="1 2" key="1">
    <citation type="journal article" date="2018" name="Science">
        <title>The opium poppy genome and morphinan production.</title>
        <authorList>
            <person name="Guo L."/>
            <person name="Winzer T."/>
            <person name="Yang X."/>
            <person name="Li Y."/>
            <person name="Ning Z."/>
            <person name="He Z."/>
            <person name="Teodor R."/>
            <person name="Lu Y."/>
            <person name="Bowser T.A."/>
            <person name="Graham I.A."/>
            <person name="Ye K."/>
        </authorList>
    </citation>
    <scope>NUCLEOTIDE SEQUENCE [LARGE SCALE GENOMIC DNA]</scope>
    <source>
        <strain evidence="2">cv. HN1</strain>
        <tissue evidence="1">Leaves</tissue>
    </source>
</reference>
<keyword evidence="2" id="KW-1185">Reference proteome</keyword>
<dbReference type="AlphaFoldDB" id="A0A4Y7IQW1"/>
<dbReference type="Gramene" id="RZC50092">
    <property type="protein sequence ID" value="RZC50092"/>
    <property type="gene ID" value="C5167_018521"/>
</dbReference>
<proteinExistence type="predicted"/>
<sequence>MESGITGSKETRCGRDKNKKSTVWLLMVDLGYPTRDPPSPLRVDPNPARCQKVEFQTLEAERRWKTEMVLT</sequence>
<protein>
    <submittedName>
        <fullName evidence="1">Uncharacterized protein</fullName>
    </submittedName>
</protein>
<dbReference type="EMBL" id="CM010716">
    <property type="protein sequence ID" value="RZC50092.1"/>
    <property type="molecule type" value="Genomic_DNA"/>
</dbReference>
<evidence type="ECO:0000313" key="1">
    <source>
        <dbReference type="EMBL" id="RZC50092.1"/>
    </source>
</evidence>
<gene>
    <name evidence="1" type="ORF">C5167_018521</name>
</gene>
<name>A0A4Y7IQW1_PAPSO</name>
<organism evidence="1 2">
    <name type="scientific">Papaver somniferum</name>
    <name type="common">Opium poppy</name>
    <dbReference type="NCBI Taxonomy" id="3469"/>
    <lineage>
        <taxon>Eukaryota</taxon>
        <taxon>Viridiplantae</taxon>
        <taxon>Streptophyta</taxon>
        <taxon>Embryophyta</taxon>
        <taxon>Tracheophyta</taxon>
        <taxon>Spermatophyta</taxon>
        <taxon>Magnoliopsida</taxon>
        <taxon>Ranunculales</taxon>
        <taxon>Papaveraceae</taxon>
        <taxon>Papaveroideae</taxon>
        <taxon>Papaver</taxon>
    </lineage>
</organism>
<evidence type="ECO:0000313" key="2">
    <source>
        <dbReference type="Proteomes" id="UP000316621"/>
    </source>
</evidence>
<dbReference type="Proteomes" id="UP000316621">
    <property type="component" value="Chromosome 2"/>
</dbReference>
<accession>A0A4Y7IQW1</accession>